<dbReference type="Proteomes" id="UP000266673">
    <property type="component" value="Unassembled WGS sequence"/>
</dbReference>
<reference evidence="3 4" key="1">
    <citation type="submission" date="2018-06" db="EMBL/GenBank/DDBJ databases">
        <title>Comparative genomics reveals the genomic features of Rhizophagus irregularis, R. cerebriforme, R. diaphanum and Gigaspora rosea, and their symbiotic lifestyle signature.</title>
        <authorList>
            <person name="Morin E."/>
            <person name="San Clemente H."/>
            <person name="Chen E.C.H."/>
            <person name="De La Providencia I."/>
            <person name="Hainaut M."/>
            <person name="Kuo A."/>
            <person name="Kohler A."/>
            <person name="Murat C."/>
            <person name="Tang N."/>
            <person name="Roy S."/>
            <person name="Loubradou J."/>
            <person name="Henrissat B."/>
            <person name="Grigoriev I.V."/>
            <person name="Corradi N."/>
            <person name="Roux C."/>
            <person name="Martin F.M."/>
        </authorList>
    </citation>
    <scope>NUCLEOTIDE SEQUENCE [LARGE SCALE GENOMIC DNA]</scope>
    <source>
        <strain evidence="3 4">DAOM 194757</strain>
    </source>
</reference>
<proteinExistence type="predicted"/>
<evidence type="ECO:0000259" key="2">
    <source>
        <dbReference type="PROSITE" id="PS51886"/>
    </source>
</evidence>
<accession>A0A397TWY1</accession>
<dbReference type="InterPro" id="IPR000210">
    <property type="entry name" value="BTB/POZ_dom"/>
</dbReference>
<dbReference type="Pfam" id="PF00651">
    <property type="entry name" value="BTB"/>
    <property type="match status" value="1"/>
</dbReference>
<keyword evidence="4" id="KW-1185">Reference proteome</keyword>
<dbReference type="PROSITE" id="PS50097">
    <property type="entry name" value="BTB"/>
    <property type="match status" value="1"/>
</dbReference>
<dbReference type="EMBL" id="QKWP01003500">
    <property type="protein sequence ID" value="RIB00889.1"/>
    <property type="molecule type" value="Genomic_DNA"/>
</dbReference>
<name>A0A397TWY1_9GLOM</name>
<organism evidence="3 4">
    <name type="scientific">Gigaspora rosea</name>
    <dbReference type="NCBI Taxonomy" id="44941"/>
    <lineage>
        <taxon>Eukaryota</taxon>
        <taxon>Fungi</taxon>
        <taxon>Fungi incertae sedis</taxon>
        <taxon>Mucoromycota</taxon>
        <taxon>Glomeromycotina</taxon>
        <taxon>Glomeromycetes</taxon>
        <taxon>Diversisporales</taxon>
        <taxon>Gigasporaceae</taxon>
        <taxon>Gigaspora</taxon>
    </lineage>
</organism>
<evidence type="ECO:0000313" key="3">
    <source>
        <dbReference type="EMBL" id="RIB00889.1"/>
    </source>
</evidence>
<dbReference type="PROSITE" id="PS51886">
    <property type="entry name" value="TLDC"/>
    <property type="match status" value="1"/>
</dbReference>
<dbReference type="SUPFAM" id="SSF54695">
    <property type="entry name" value="POZ domain"/>
    <property type="match status" value="1"/>
</dbReference>
<dbReference type="InterPro" id="IPR006571">
    <property type="entry name" value="TLDc_dom"/>
</dbReference>
<feature type="domain" description="TLDc" evidence="2">
    <location>
        <begin position="248"/>
        <end position="351"/>
    </location>
</feature>
<dbReference type="AlphaFoldDB" id="A0A397TWY1"/>
<comment type="caution">
    <text evidence="3">The sequence shown here is derived from an EMBL/GenBank/DDBJ whole genome shotgun (WGS) entry which is preliminary data.</text>
</comment>
<sequence length="351" mass="40053">MEAIEYFTRVSNSPELINESQKGETVPSLEYSKQFNKWLRQAAGNGHTEAEELVGNEEFYAHSLILRARSPYFKSELSKNCNQIGLGNVTLFDKPNITPERFKLLINEIVGQKNLVFENISLIYQVELSEFAKLSALCKELKIVSTPSLTSNTSVFTNSIQLKIQSNIIEQNHIELIAKWINENTGEILGGYNPIHWGNSTSTNKNKKKLNINFYFNVQLELKIVSTPSLTSNTSVFANLKQLKIQSNLIEQNHIELIAKWINEVSNLNQNTFYTFNLLQRASKHGSTSKVFHKQCDFKGPTIVIMRVKNTEEILGGYNPIHWGNSTSTNKIKKLIILHRQVLYFLQISEI</sequence>
<dbReference type="Gene3D" id="3.30.710.10">
    <property type="entry name" value="Potassium Channel Kv1.1, Chain A"/>
    <property type="match status" value="1"/>
</dbReference>
<evidence type="ECO:0000259" key="1">
    <source>
        <dbReference type="PROSITE" id="PS50097"/>
    </source>
</evidence>
<dbReference type="CDD" id="cd18186">
    <property type="entry name" value="BTB_POZ_ZBTB_KLHL-like"/>
    <property type="match status" value="1"/>
</dbReference>
<dbReference type="OrthoDB" id="298084at2759"/>
<evidence type="ECO:0000313" key="4">
    <source>
        <dbReference type="Proteomes" id="UP000266673"/>
    </source>
</evidence>
<feature type="domain" description="BTB" evidence="1">
    <location>
        <begin position="48"/>
        <end position="118"/>
    </location>
</feature>
<protein>
    <recommendedName>
        <fullName evidence="5">BTB domain-containing protein</fullName>
    </recommendedName>
</protein>
<gene>
    <name evidence="3" type="ORF">C2G38_2232563</name>
</gene>
<dbReference type="InterPro" id="IPR011333">
    <property type="entry name" value="SKP1/BTB/POZ_sf"/>
</dbReference>
<dbReference type="Pfam" id="PF07534">
    <property type="entry name" value="TLD"/>
    <property type="match status" value="1"/>
</dbReference>
<evidence type="ECO:0008006" key="5">
    <source>
        <dbReference type="Google" id="ProtNLM"/>
    </source>
</evidence>